<comment type="caution">
    <text evidence="14">The sequence shown here is derived from an EMBL/GenBank/DDBJ whole genome shotgun (WGS) entry which is preliminary data.</text>
</comment>
<gene>
    <name evidence="14" type="ORF">RT723_06900</name>
</gene>
<evidence type="ECO:0000256" key="12">
    <source>
        <dbReference type="SAM" id="Phobius"/>
    </source>
</evidence>
<evidence type="ECO:0000313" key="14">
    <source>
        <dbReference type="EMBL" id="MDU0112735.1"/>
    </source>
</evidence>
<dbReference type="Pfam" id="PF13616">
    <property type="entry name" value="Rotamase_3"/>
    <property type="match status" value="1"/>
</dbReference>
<dbReference type="InterPro" id="IPR000297">
    <property type="entry name" value="PPIase_PpiC"/>
</dbReference>
<keyword evidence="11" id="KW-0413">Isomerase</keyword>
<dbReference type="Gene3D" id="3.10.50.40">
    <property type="match status" value="1"/>
</dbReference>
<sequence length="625" mass="68930">MLERIREGSQGIVAKSILGLVILTFAVSGIGSYINSQADTTLAVVNDVEIGQAAFEQSYQNERARMKSQFGDMVEQLMLDDNYVANFRRSILDRLVVEELQRQEADNLGVRVGDDQIRNAIREMPEFQQAGQFNNDRYIALLRQAGFQPNEFREYIREQMSRTQYVGAVSGSEFILPSEEKAYQTLADQIRSFDMVTISAAGLKPSIKPEQAELDSFYNANKYRFQTQPKVAVEYLVIDVAELTADIDVSDQEIETYYNESIAMYTQEEQRRLSHILIETGDDATAAKAKLVEVQTELNAGKDFAELAKQYSADTFSAENGGDLEWVGTGVMDAAFDEAVLTLNKVGDVTDIVETDFGFHLIKLTDFKAAIVQPLAEVKADILASLKQNKITEIYLDVQTKAVETSFEIADSLVDAAEVSGVKLQTTGLLPRGQLPAVLNDQKVTSKLFDEDFINEGLNSELIELSDEKSVIVRVNEYEAAKQQSLDDVINEVTAAVVAQKAKDLADTKAQDILTKLNAGEALSSLGLNVERQDDIGRYETSVDVTVRDAVFALAKPSEGTKELTSVTLNNGDAVVISLDSVALKSTDDAVENTTKQQVESLVSRITSKAYIDALKANADIQINM</sequence>
<dbReference type="PANTHER" id="PTHR47529">
    <property type="entry name" value="PEPTIDYL-PROLYL CIS-TRANS ISOMERASE D"/>
    <property type="match status" value="1"/>
</dbReference>
<evidence type="ECO:0000256" key="4">
    <source>
        <dbReference type="ARBA" id="ARBA00022692"/>
    </source>
</evidence>
<dbReference type="InterPro" id="IPR027304">
    <property type="entry name" value="Trigger_fact/SurA_dom_sf"/>
</dbReference>
<dbReference type="Proteomes" id="UP001257914">
    <property type="component" value="Unassembled WGS sequence"/>
</dbReference>
<evidence type="ECO:0000259" key="13">
    <source>
        <dbReference type="PROSITE" id="PS50198"/>
    </source>
</evidence>
<evidence type="ECO:0000256" key="6">
    <source>
        <dbReference type="ARBA" id="ARBA00023136"/>
    </source>
</evidence>
<evidence type="ECO:0000256" key="1">
    <source>
        <dbReference type="ARBA" id="ARBA00004382"/>
    </source>
</evidence>
<organism evidence="14 15">
    <name type="scientific">Psychrosphaera aquimarina</name>
    <dbReference type="NCBI Taxonomy" id="2044854"/>
    <lineage>
        <taxon>Bacteria</taxon>
        <taxon>Pseudomonadati</taxon>
        <taxon>Pseudomonadota</taxon>
        <taxon>Gammaproteobacteria</taxon>
        <taxon>Alteromonadales</taxon>
        <taxon>Pseudoalteromonadaceae</taxon>
        <taxon>Psychrosphaera</taxon>
    </lineage>
</organism>
<keyword evidence="4 12" id="KW-0812">Transmembrane</keyword>
<evidence type="ECO:0000256" key="10">
    <source>
        <dbReference type="ARBA" id="ARBA00042775"/>
    </source>
</evidence>
<reference evidence="14 15" key="1">
    <citation type="submission" date="2023-10" db="EMBL/GenBank/DDBJ databases">
        <title>Psychrosphaera aquimaarina strain SW33 isolated from seawater.</title>
        <authorList>
            <person name="Bayburt H."/>
            <person name="Kim J.M."/>
            <person name="Choi B.J."/>
            <person name="Jeon C.O."/>
        </authorList>
    </citation>
    <scope>NUCLEOTIDE SEQUENCE [LARGE SCALE GENOMIC DNA]</scope>
    <source>
        <strain evidence="14 15">KCTC 52743</strain>
    </source>
</reference>
<feature type="domain" description="PpiC" evidence="13">
    <location>
        <begin position="268"/>
        <end position="366"/>
    </location>
</feature>
<keyword evidence="7" id="KW-0143">Chaperone</keyword>
<evidence type="ECO:0000313" key="15">
    <source>
        <dbReference type="Proteomes" id="UP001257914"/>
    </source>
</evidence>
<accession>A0ABU3QZ91</accession>
<evidence type="ECO:0000256" key="3">
    <source>
        <dbReference type="ARBA" id="ARBA00022519"/>
    </source>
</evidence>
<comment type="similarity">
    <text evidence="8">Belongs to the PpiD chaperone family.</text>
</comment>
<evidence type="ECO:0000256" key="9">
    <source>
        <dbReference type="ARBA" id="ARBA00040743"/>
    </source>
</evidence>
<evidence type="ECO:0000256" key="2">
    <source>
        <dbReference type="ARBA" id="ARBA00022475"/>
    </source>
</evidence>
<dbReference type="RefSeq" id="WP_315946439.1">
    <property type="nucleotide sequence ID" value="NZ_JAWCUA010000007.1"/>
</dbReference>
<evidence type="ECO:0000256" key="8">
    <source>
        <dbReference type="ARBA" id="ARBA00038408"/>
    </source>
</evidence>
<keyword evidence="15" id="KW-1185">Reference proteome</keyword>
<keyword evidence="6 12" id="KW-0472">Membrane</keyword>
<evidence type="ECO:0000256" key="7">
    <source>
        <dbReference type="ARBA" id="ARBA00023186"/>
    </source>
</evidence>
<dbReference type="SUPFAM" id="SSF54534">
    <property type="entry name" value="FKBP-like"/>
    <property type="match status" value="1"/>
</dbReference>
<dbReference type="InterPro" id="IPR052029">
    <property type="entry name" value="PpiD_chaperone"/>
</dbReference>
<comment type="subcellular location">
    <subcellularLocation>
        <location evidence="1">Cell inner membrane</location>
        <topology evidence="1">Single-pass type II membrane protein</topology>
        <orientation evidence="1">Periplasmic side</orientation>
    </subcellularLocation>
</comment>
<feature type="transmembrane region" description="Helical" evidence="12">
    <location>
        <begin position="12"/>
        <end position="34"/>
    </location>
</feature>
<dbReference type="SUPFAM" id="SSF109998">
    <property type="entry name" value="Triger factor/SurA peptide-binding domain-like"/>
    <property type="match status" value="1"/>
</dbReference>
<dbReference type="Pfam" id="PF13624">
    <property type="entry name" value="SurA_N_3"/>
    <property type="match status" value="1"/>
</dbReference>
<keyword evidence="3" id="KW-0997">Cell inner membrane</keyword>
<name>A0ABU3QZ91_9GAMM</name>
<keyword evidence="5 12" id="KW-1133">Transmembrane helix</keyword>
<dbReference type="PROSITE" id="PS50198">
    <property type="entry name" value="PPIC_PPIASE_2"/>
    <property type="match status" value="1"/>
</dbReference>
<dbReference type="Gene3D" id="1.10.4030.10">
    <property type="entry name" value="Porin chaperone SurA, peptide-binding domain"/>
    <property type="match status" value="1"/>
</dbReference>
<keyword evidence="2" id="KW-1003">Cell membrane</keyword>
<dbReference type="InterPro" id="IPR046357">
    <property type="entry name" value="PPIase_dom_sf"/>
</dbReference>
<evidence type="ECO:0000256" key="11">
    <source>
        <dbReference type="PROSITE-ProRule" id="PRU00278"/>
    </source>
</evidence>
<keyword evidence="11" id="KW-0697">Rotamase</keyword>
<proteinExistence type="inferred from homology"/>
<protein>
    <recommendedName>
        <fullName evidence="9">Periplasmic chaperone PpiD</fullName>
    </recommendedName>
    <alternativeName>
        <fullName evidence="10">Periplasmic folding chaperone</fullName>
    </alternativeName>
</protein>
<dbReference type="EMBL" id="JAWCUA010000007">
    <property type="protein sequence ID" value="MDU0112735.1"/>
    <property type="molecule type" value="Genomic_DNA"/>
</dbReference>
<dbReference type="PANTHER" id="PTHR47529:SF1">
    <property type="entry name" value="PERIPLASMIC CHAPERONE PPID"/>
    <property type="match status" value="1"/>
</dbReference>
<evidence type="ECO:0000256" key="5">
    <source>
        <dbReference type="ARBA" id="ARBA00022989"/>
    </source>
</evidence>